<reference evidence="1" key="2">
    <citation type="submission" date="2020-05" db="UniProtKB">
        <authorList>
            <consortium name="EnsemblMetazoa"/>
        </authorList>
    </citation>
    <scope>IDENTIFICATION</scope>
    <source>
        <strain evidence="1">IAEA</strain>
    </source>
</reference>
<accession>A0A1B0BBG2</accession>
<organism evidence="1 2">
    <name type="scientific">Glossina palpalis gambiensis</name>
    <dbReference type="NCBI Taxonomy" id="67801"/>
    <lineage>
        <taxon>Eukaryota</taxon>
        <taxon>Metazoa</taxon>
        <taxon>Ecdysozoa</taxon>
        <taxon>Arthropoda</taxon>
        <taxon>Hexapoda</taxon>
        <taxon>Insecta</taxon>
        <taxon>Pterygota</taxon>
        <taxon>Neoptera</taxon>
        <taxon>Endopterygota</taxon>
        <taxon>Diptera</taxon>
        <taxon>Brachycera</taxon>
        <taxon>Muscomorpha</taxon>
        <taxon>Hippoboscoidea</taxon>
        <taxon>Glossinidae</taxon>
        <taxon>Glossina</taxon>
    </lineage>
</organism>
<dbReference type="EMBL" id="JXJN01011428">
    <property type="status" value="NOT_ANNOTATED_CDS"/>
    <property type="molecule type" value="Genomic_DNA"/>
</dbReference>
<evidence type="ECO:0000313" key="2">
    <source>
        <dbReference type="Proteomes" id="UP000092460"/>
    </source>
</evidence>
<name>A0A1B0BBG2_9MUSC</name>
<dbReference type="VEuPathDB" id="VectorBase:GPPI024784"/>
<reference evidence="2" key="1">
    <citation type="submission" date="2015-01" db="EMBL/GenBank/DDBJ databases">
        <authorList>
            <person name="Aksoy S."/>
            <person name="Warren W."/>
            <person name="Wilson R.K."/>
        </authorList>
    </citation>
    <scope>NUCLEOTIDE SEQUENCE [LARGE SCALE GENOMIC DNA]</scope>
    <source>
        <strain evidence="2">IAEA</strain>
    </source>
</reference>
<dbReference type="EnsemblMetazoa" id="GPPI024784-RA">
    <property type="protein sequence ID" value="GPPI024784-PA"/>
    <property type="gene ID" value="GPPI024784"/>
</dbReference>
<evidence type="ECO:0000313" key="1">
    <source>
        <dbReference type="EnsemblMetazoa" id="GPPI024784-PA"/>
    </source>
</evidence>
<sequence length="93" mass="10331">GLLAFERNLSFAANNFPKTAIVAASCHNIQLVTQLRLIPLKKLTSFFLCKIKRVKKLKKGLVDSITESVASDDMCLELNMVLQLMNTVHIASN</sequence>
<protein>
    <submittedName>
        <fullName evidence="1">Uncharacterized protein</fullName>
    </submittedName>
</protein>
<dbReference type="Proteomes" id="UP000092460">
    <property type="component" value="Unassembled WGS sequence"/>
</dbReference>
<proteinExistence type="predicted"/>
<dbReference type="AlphaFoldDB" id="A0A1B0BBG2"/>
<keyword evidence="2" id="KW-1185">Reference proteome</keyword>